<dbReference type="EMBL" id="CH477336">
    <property type="protein sequence ID" value="EAT43204.1"/>
    <property type="molecule type" value="Genomic_DNA"/>
</dbReference>
<gene>
    <name evidence="1" type="ORF">AaeL_AAEL005328</name>
</gene>
<proteinExistence type="predicted"/>
<dbReference type="HOGENOM" id="CLU_2967615_0_0_1"/>
<reference evidence="1" key="3">
    <citation type="submission" date="2012-09" db="EMBL/GenBank/DDBJ databases">
        <authorList>
            <consortium name="VectorBase"/>
        </authorList>
    </citation>
    <scope>NUCLEOTIDE SEQUENCE</scope>
    <source>
        <strain evidence="1">Liverpool</strain>
    </source>
</reference>
<dbReference type="AlphaFoldDB" id="Q17AF6"/>
<evidence type="ECO:0000313" key="1">
    <source>
        <dbReference type="EMBL" id="EAT43204.1"/>
    </source>
</evidence>
<organism evidence="1 2">
    <name type="scientific">Aedes aegypti</name>
    <name type="common">Yellowfever mosquito</name>
    <name type="synonym">Culex aegypti</name>
    <dbReference type="NCBI Taxonomy" id="7159"/>
    <lineage>
        <taxon>Eukaryota</taxon>
        <taxon>Metazoa</taxon>
        <taxon>Ecdysozoa</taxon>
        <taxon>Arthropoda</taxon>
        <taxon>Hexapoda</taxon>
        <taxon>Insecta</taxon>
        <taxon>Pterygota</taxon>
        <taxon>Neoptera</taxon>
        <taxon>Endopterygota</taxon>
        <taxon>Diptera</taxon>
        <taxon>Nematocera</taxon>
        <taxon>Culicoidea</taxon>
        <taxon>Culicidae</taxon>
        <taxon>Culicinae</taxon>
        <taxon>Aedini</taxon>
        <taxon>Aedes</taxon>
        <taxon>Stegomyia</taxon>
    </lineage>
</organism>
<evidence type="ECO:0000313" key="2">
    <source>
        <dbReference type="Proteomes" id="UP000682892"/>
    </source>
</evidence>
<dbReference type="Proteomes" id="UP000682892">
    <property type="component" value="Chromosome 2"/>
</dbReference>
<name>Q17AF6_AEDAE</name>
<feature type="non-terminal residue" evidence="1">
    <location>
        <position position="59"/>
    </location>
</feature>
<reference evidence="1" key="1">
    <citation type="submission" date="2005-10" db="EMBL/GenBank/DDBJ databases">
        <authorList>
            <person name="Loftus B.J."/>
            <person name="Nene V.M."/>
            <person name="Hannick L.I."/>
            <person name="Bidwell S."/>
            <person name="Haas B."/>
            <person name="Amedeo P."/>
            <person name="Orvis J."/>
            <person name="Wortman J.R."/>
            <person name="White O.R."/>
            <person name="Salzberg S."/>
            <person name="Shumway M."/>
            <person name="Koo H."/>
            <person name="Zhao Y."/>
            <person name="Holmes M."/>
            <person name="Miller J."/>
            <person name="Schatz M."/>
            <person name="Pop M."/>
            <person name="Pai G."/>
            <person name="Utterback T."/>
            <person name="Rogers Y.-H."/>
            <person name="Kravitz S."/>
            <person name="Fraser C.M."/>
        </authorList>
    </citation>
    <scope>NUCLEOTIDE SEQUENCE</scope>
    <source>
        <strain evidence="1">Liverpool</strain>
    </source>
</reference>
<reference evidence="1" key="2">
    <citation type="journal article" date="2007" name="Science">
        <title>Genome sequence of Aedes aegypti, a major arbovirus vector.</title>
        <authorList>
            <person name="Nene V."/>
            <person name="Wortman J.R."/>
            <person name="Lawson D."/>
            <person name="Haas B."/>
            <person name="Kodira C."/>
            <person name="Tu Z.J."/>
            <person name="Loftus B."/>
            <person name="Xi Z."/>
            <person name="Megy K."/>
            <person name="Grabherr M."/>
            <person name="Ren Q."/>
            <person name="Zdobnov E.M."/>
            <person name="Lobo N.F."/>
            <person name="Campbell K.S."/>
            <person name="Brown S.E."/>
            <person name="Bonaldo M.F."/>
            <person name="Zhu J."/>
            <person name="Sinkins S.P."/>
            <person name="Hogenkamp D.G."/>
            <person name="Amedeo P."/>
            <person name="Arensburger P."/>
            <person name="Atkinson P.W."/>
            <person name="Bidwell S."/>
            <person name="Biedler J."/>
            <person name="Birney E."/>
            <person name="Bruggner R.V."/>
            <person name="Costas J."/>
            <person name="Coy M.R."/>
            <person name="Crabtree J."/>
            <person name="Crawford M."/>
            <person name="Debruyn B."/>
            <person name="Decaprio D."/>
            <person name="Eiglmeier K."/>
            <person name="Eisenstadt E."/>
            <person name="El-Dorry H."/>
            <person name="Gelbart W.M."/>
            <person name="Gomes S.L."/>
            <person name="Hammond M."/>
            <person name="Hannick L.I."/>
            <person name="Hogan J.R."/>
            <person name="Holmes M.H."/>
            <person name="Jaffe D."/>
            <person name="Johnston J.S."/>
            <person name="Kennedy R.C."/>
            <person name="Koo H."/>
            <person name="Kravitz S."/>
            <person name="Kriventseva E.V."/>
            <person name="Kulp D."/>
            <person name="Labutti K."/>
            <person name="Lee E."/>
            <person name="Li S."/>
            <person name="Lovin D.D."/>
            <person name="Mao C."/>
            <person name="Mauceli E."/>
            <person name="Menck C.F."/>
            <person name="Miller J.R."/>
            <person name="Montgomery P."/>
            <person name="Mori A."/>
            <person name="Nascimento A.L."/>
            <person name="Naveira H.F."/>
            <person name="Nusbaum C."/>
            <person name="O'leary S."/>
            <person name="Orvis J."/>
            <person name="Pertea M."/>
            <person name="Quesneville H."/>
            <person name="Reidenbach K.R."/>
            <person name="Rogers Y.H."/>
            <person name="Roth C.W."/>
            <person name="Schneider J.R."/>
            <person name="Schatz M."/>
            <person name="Shumway M."/>
            <person name="Stanke M."/>
            <person name="Stinson E.O."/>
            <person name="Tubio J.M."/>
            <person name="Vanzee J.P."/>
            <person name="Verjovski-Almeida S."/>
            <person name="Werner D."/>
            <person name="White O."/>
            <person name="Wyder S."/>
            <person name="Zeng Q."/>
            <person name="Zhao Q."/>
            <person name="Zhao Y."/>
            <person name="Hill C.A."/>
            <person name="Raikhel A.S."/>
            <person name="Soares M.B."/>
            <person name="Knudson D.L."/>
            <person name="Lee N.H."/>
            <person name="Galagan J."/>
            <person name="Salzberg S.L."/>
            <person name="Paulsen I.T."/>
            <person name="Dimopoulos G."/>
            <person name="Collins F.H."/>
            <person name="Birren B."/>
            <person name="Fraser-Liggett C.M."/>
            <person name="Severson D.W."/>
        </authorList>
    </citation>
    <scope>NUCLEOTIDE SEQUENCE [LARGE SCALE GENOMIC DNA]</scope>
    <source>
        <strain evidence="1">Liverpool</strain>
    </source>
</reference>
<dbReference type="PaxDb" id="7159-AAEL005328-PA"/>
<accession>Q17AF6</accession>
<protein>
    <submittedName>
        <fullName evidence="1">AAEL005328-PA</fullName>
    </submittedName>
</protein>
<sequence>REGQCLLWTSQRKRHVGTGNTGRPRAQLDLAESRCSQQPSSLEILPKTLAKVPSGNALM</sequence>